<dbReference type="OrthoDB" id="6177408at2"/>
<dbReference type="RefSeq" id="WP_013331868.1">
    <property type="nucleotide sequence ID" value="NC_014532.2"/>
</dbReference>
<sequence>MSIDPEQLLKLAKDRHGPAGVTLGWPMVINIVDELRRLQWEREALASLATERAQFILNAVELGYCQLPDSDTPDSAHDTYERCKLADSESVACQDAAIRAEGARLAANAVRGLTEVNRHRVADYLEKFADELRCQSEEAPCSSTSPSASPSVSC</sequence>
<reference evidence="2 4" key="4">
    <citation type="submission" date="2023-11" db="EMBL/GenBank/DDBJ databases">
        <title>MicrobeMod: A computational toolkit for identifying prokaryotic methylation and restriction-modification with nanopore sequencing.</title>
        <authorList>
            <person name="Crits-Christoph A."/>
            <person name="Kang S.C."/>
            <person name="Lee H."/>
            <person name="Ostrov N."/>
        </authorList>
    </citation>
    <scope>NUCLEOTIDE SEQUENCE [LARGE SCALE GENOMIC DNA]</scope>
    <source>
        <strain evidence="2 4">ATCC 33173</strain>
    </source>
</reference>
<dbReference type="STRING" id="768066.HELO_2112"/>
<name>E1VAF0_HALED</name>
<evidence type="ECO:0000313" key="1">
    <source>
        <dbReference type="EMBL" id="CBV41996.1"/>
    </source>
</evidence>
<reference evidence="1" key="1">
    <citation type="journal article" date="2010" name="Environ. Microbiol.">
        <title>A blueprint of ectoine metabolism from the genome of the industrial producer Halomonas elongata DSM 2581(T).</title>
        <authorList>
            <person name="Schwibbert K."/>
            <person name="Marin-Sanguino A."/>
            <person name="Bagyan I."/>
            <person name="Heidrich G."/>
            <person name="Lentzen G."/>
            <person name="Seitz H."/>
            <person name="Rampp M."/>
            <person name="Schuster S.C."/>
            <person name="Klenk H.P."/>
            <person name="Pfeiffer F."/>
            <person name="Oesterhelt D."/>
            <person name="Kunte H.J."/>
        </authorList>
    </citation>
    <scope>NUCLEOTIDE SEQUENCE</scope>
    <source>
        <strain evidence="1">Type strain: DSM 2581</strain>
    </source>
</reference>
<dbReference type="EMBL" id="FN869568">
    <property type="protein sequence ID" value="CBV41996.1"/>
    <property type="molecule type" value="Genomic_DNA"/>
</dbReference>
<reference evidence="1" key="2">
    <citation type="submission" date="2010-05" db="EMBL/GenBank/DDBJ databases">
        <title>Revision and reannotation of the Halomonas elongata DSM 2581(T) genome.</title>
        <authorList>
            <person name="Pfeiffer F."/>
            <person name="Bagyan I."/>
            <person name="Alfaro-Espinoza G."/>
            <person name="Zamora-Lagos M.A."/>
            <person name="Habermann B."/>
            <person name="Oesterhelt D."/>
            <person name="Kunte H.J."/>
        </authorList>
    </citation>
    <scope>NUCLEOTIDE SEQUENCE</scope>
    <source>
        <strain evidence="1">Type strain: DSM 2581</strain>
    </source>
</reference>
<evidence type="ECO:0000313" key="2">
    <source>
        <dbReference type="EMBL" id="WPU48119.1"/>
    </source>
</evidence>
<reference evidence="3" key="3">
    <citation type="journal article" date="2011" name="Environ. Microbiol.">
        <title>A blueprint of ectoine metabolism from the genome of the industrial producer Halomonas elongata DSM 2581(T).</title>
        <authorList>
            <person name="Schwibbert K."/>
            <person name="Marin-Sanguino A."/>
            <person name="Bagyan I."/>
            <person name="Heidrich G."/>
            <person name="Lentzen G."/>
            <person name="Seitz H."/>
            <person name="Rampp M."/>
            <person name="Schuster S.C."/>
            <person name="Klenk H.P."/>
            <person name="Pfeiffer F."/>
            <person name="Oesterhelt D."/>
            <person name="Kunte H.J."/>
        </authorList>
    </citation>
    <scope>NUCLEOTIDE SEQUENCE [LARGE SCALE GENOMIC DNA]</scope>
    <source>
        <strain evidence="3">ATCC 33173 / DSM 2581 / NBRC 15536 / NCIMB 2198 / 1H9</strain>
    </source>
</reference>
<organism evidence="1 3">
    <name type="scientific">Halomonas elongata (strain ATCC 33173 / DSM 2581 / NBRC 15536 / NCIMB 2198 / 1H9)</name>
    <dbReference type="NCBI Taxonomy" id="768066"/>
    <lineage>
        <taxon>Bacteria</taxon>
        <taxon>Pseudomonadati</taxon>
        <taxon>Pseudomonadota</taxon>
        <taxon>Gammaproteobacteria</taxon>
        <taxon>Oceanospirillales</taxon>
        <taxon>Halomonadaceae</taxon>
        <taxon>Halomonas</taxon>
    </lineage>
</organism>
<dbReference type="HOGENOM" id="CLU_1701789_0_0_6"/>
<keyword evidence="4" id="KW-1185">Reference proteome</keyword>
<dbReference type="KEGG" id="hel:HELO_2112"/>
<dbReference type="GeneID" id="91009395"/>
<protein>
    <submittedName>
        <fullName evidence="1">Uncharacterized protein</fullName>
    </submittedName>
</protein>
<dbReference type="Proteomes" id="UP001322512">
    <property type="component" value="Chromosome"/>
</dbReference>
<evidence type="ECO:0000313" key="3">
    <source>
        <dbReference type="Proteomes" id="UP000008707"/>
    </source>
</evidence>
<gene>
    <name evidence="1" type="ordered locus">HELO_2112</name>
    <name evidence="2" type="ORF">SR933_04315</name>
</gene>
<proteinExistence type="predicted"/>
<accession>E1VAF0</accession>
<evidence type="ECO:0000313" key="4">
    <source>
        <dbReference type="Proteomes" id="UP001322512"/>
    </source>
</evidence>
<dbReference type="Proteomes" id="UP000008707">
    <property type="component" value="Chromosome"/>
</dbReference>
<dbReference type="EMBL" id="CP139472">
    <property type="protein sequence ID" value="WPU48119.1"/>
    <property type="molecule type" value="Genomic_DNA"/>
</dbReference>
<dbReference type="AlphaFoldDB" id="E1VAF0"/>